<accession>A0ACC5YUZ6</accession>
<comment type="caution">
    <text evidence="1">The sequence shown here is derived from an EMBL/GenBank/DDBJ whole genome shotgun (WGS) entry which is preliminary data.</text>
</comment>
<sequence>MMKEEAAASSSSSSSIPEDQLGFTPASQIYSLKRKRVGAGFRGSSTLFQTASEYLKTSKNETLSAAPMSQEPADNEEEQQGKPETKRSKTSPPVSSSSSSPSKRSGKALSKKQQKLSEAAKNSHCISQYFGKKMMDDTPKNGEATVLEPEETGVSVETPYNCKVVLNTINTETQHECSTDMESTEKNARPVETMDVTPVDMSAAEVEMRRTEEAAQGFEERTMLEADRKKSQSDAKVQPEKPCEDGESHSQPPTKFSRPPDNKRRVTFDPVVQERKMEADSDANHVSLQPVTLKEAADIVVRILDPFYKKGKFATKDLFKSFARFLSHLLVEGKAKDRVKVKMEAKSLIKRFFSSIQRCENETDWKHLQDTAKPNAANRTAAQEDR</sequence>
<name>A0ACC5YUZ6_9TELE</name>
<keyword evidence="2" id="KW-1185">Reference proteome</keyword>
<gene>
    <name evidence="1" type="ORF">PDJAM_G00046780</name>
</gene>
<proteinExistence type="predicted"/>
<evidence type="ECO:0000313" key="2">
    <source>
        <dbReference type="Proteomes" id="UP000830395"/>
    </source>
</evidence>
<dbReference type="EMBL" id="CM040987">
    <property type="protein sequence ID" value="MCJ8739412.1"/>
    <property type="molecule type" value="Genomic_DNA"/>
</dbReference>
<reference evidence="1" key="1">
    <citation type="submission" date="2020-02" db="EMBL/GenBank/DDBJ databases">
        <title>Genome sequencing of the panga catfish, Pangasius djambal.</title>
        <authorList>
            <person name="Wen M."/>
            <person name="Zahm M."/>
            <person name="Roques C."/>
            <person name="Cabau C."/>
            <person name="Klopp C."/>
            <person name="Donnadieu C."/>
            <person name="Jouanno E."/>
            <person name="Avarre J.-C."/>
            <person name="Campet M."/>
            <person name="Ha T."/>
            <person name="Dugue R."/>
            <person name="Lampietro C."/>
            <person name="Louis A."/>
            <person name="Herpin A."/>
            <person name="Echchiki A."/>
            <person name="Berthelot C."/>
            <person name="Parey E."/>
            <person name="Roest-Crollius H."/>
            <person name="Braasch I."/>
            <person name="Postlethwait J.H."/>
            <person name="Bobe J."/>
            <person name="Montfort J."/>
            <person name="Bouchez O."/>
            <person name="Begum T."/>
            <person name="Schartl M."/>
            <person name="Gustiano R."/>
            <person name="Guiguen Y."/>
        </authorList>
    </citation>
    <scope>NUCLEOTIDE SEQUENCE</scope>
    <source>
        <strain evidence="1">Pdj_M5554</strain>
    </source>
</reference>
<organism evidence="1 2">
    <name type="scientific">Pangasius djambal</name>
    <dbReference type="NCBI Taxonomy" id="1691987"/>
    <lineage>
        <taxon>Eukaryota</taxon>
        <taxon>Metazoa</taxon>
        <taxon>Chordata</taxon>
        <taxon>Craniata</taxon>
        <taxon>Vertebrata</taxon>
        <taxon>Euteleostomi</taxon>
        <taxon>Actinopterygii</taxon>
        <taxon>Neopterygii</taxon>
        <taxon>Teleostei</taxon>
        <taxon>Ostariophysi</taxon>
        <taxon>Siluriformes</taxon>
        <taxon>Pangasiidae</taxon>
        <taxon>Pangasius</taxon>
    </lineage>
</organism>
<evidence type="ECO:0000313" key="1">
    <source>
        <dbReference type="EMBL" id="MCJ8739412.1"/>
    </source>
</evidence>
<protein>
    <submittedName>
        <fullName evidence="1">Uncharacterized protein</fullName>
    </submittedName>
</protein>
<dbReference type="Proteomes" id="UP000830395">
    <property type="component" value="Chromosome 13"/>
</dbReference>